<keyword evidence="4 6" id="KW-0573">Peptidoglycan synthesis</keyword>
<dbReference type="SUPFAM" id="SSF141523">
    <property type="entry name" value="L,D-transpeptidase catalytic domain-like"/>
    <property type="match status" value="1"/>
</dbReference>
<evidence type="ECO:0000256" key="4">
    <source>
        <dbReference type="ARBA" id="ARBA00022984"/>
    </source>
</evidence>
<dbReference type="PROSITE" id="PS51257">
    <property type="entry name" value="PROKAR_LIPOPROTEIN"/>
    <property type="match status" value="1"/>
</dbReference>
<gene>
    <name evidence="9" type="ORF">Clopa_0016</name>
</gene>
<dbReference type="PANTHER" id="PTHR30582:SF2">
    <property type="entry name" value="L,D-TRANSPEPTIDASE YCIB-RELATED"/>
    <property type="match status" value="1"/>
</dbReference>
<accession>R4JWC3</accession>
<sequence>MRFNGISRFLLSCLISGIMACFFIMVPSFLFGSVSNQDKAIETSAKVVDEISIKKQVINDMQNQTKDNISIFSLDDCFKKTYYISQNGVKMYKKIGDESSLIKCLDRDSEIVAYEEKDGYIYCEDNFSVKGWVKKDNNNLKAMPLGLSNYIIDVDLTKQIINIYGNGNVVRKNIACSTGILNNADTETPVGIFKVKKKLVYPNGLKLNNNDGTKETVMYPVQFFSNYLIHSVPIDETHHNNKVEQEENKVEKSKLGKPASHGCVRVSMDDAKWIYNNTPQNAEVYIHY</sequence>
<evidence type="ECO:0000259" key="8">
    <source>
        <dbReference type="PROSITE" id="PS52029"/>
    </source>
</evidence>
<dbReference type="CDD" id="cd16913">
    <property type="entry name" value="YkuD_like"/>
    <property type="match status" value="1"/>
</dbReference>
<keyword evidence="7" id="KW-0472">Membrane</keyword>
<evidence type="ECO:0000256" key="5">
    <source>
        <dbReference type="ARBA" id="ARBA00023316"/>
    </source>
</evidence>
<keyword evidence="3 6" id="KW-0133">Cell shape</keyword>
<dbReference type="eggNOG" id="COG1376">
    <property type="taxonomic scope" value="Bacteria"/>
</dbReference>
<feature type="active site" description="Nucleophile" evidence="6">
    <location>
        <position position="263"/>
    </location>
</feature>
<dbReference type="Proteomes" id="UP000013523">
    <property type="component" value="Chromosome"/>
</dbReference>
<evidence type="ECO:0000256" key="6">
    <source>
        <dbReference type="PROSITE-ProRule" id="PRU01373"/>
    </source>
</evidence>
<evidence type="ECO:0000313" key="10">
    <source>
        <dbReference type="Proteomes" id="UP000013523"/>
    </source>
</evidence>
<dbReference type="GO" id="GO:0018104">
    <property type="term" value="P:peptidoglycan-protein cross-linking"/>
    <property type="evidence" value="ECO:0007669"/>
    <property type="project" value="TreeGrafter"/>
</dbReference>
<dbReference type="RefSeq" id="WP_015613454.1">
    <property type="nucleotide sequence ID" value="NC_021182.1"/>
</dbReference>
<dbReference type="Pfam" id="PF03734">
    <property type="entry name" value="YkuD"/>
    <property type="match status" value="1"/>
</dbReference>
<dbReference type="Gene3D" id="2.40.440.10">
    <property type="entry name" value="L,D-transpeptidase catalytic domain-like"/>
    <property type="match status" value="1"/>
</dbReference>
<keyword evidence="7" id="KW-0812">Transmembrane</keyword>
<comment type="pathway">
    <text evidence="1 6">Cell wall biogenesis; peptidoglycan biosynthesis.</text>
</comment>
<dbReference type="OrthoDB" id="177750at2"/>
<evidence type="ECO:0000256" key="2">
    <source>
        <dbReference type="ARBA" id="ARBA00022679"/>
    </source>
</evidence>
<evidence type="ECO:0000256" key="3">
    <source>
        <dbReference type="ARBA" id="ARBA00022960"/>
    </source>
</evidence>
<dbReference type="KEGG" id="cpas:Clopa_0016"/>
<feature type="domain" description="L,D-TPase catalytic" evidence="8">
    <location>
        <begin position="150"/>
        <end position="287"/>
    </location>
</feature>
<dbReference type="PANTHER" id="PTHR30582">
    <property type="entry name" value="L,D-TRANSPEPTIDASE"/>
    <property type="match status" value="1"/>
</dbReference>
<dbReference type="HOGENOM" id="CLU_965420_0_0_9"/>
<protein>
    <recommendedName>
        <fullName evidence="8">L,D-TPase catalytic domain-containing protein</fullName>
    </recommendedName>
</protein>
<name>R4JWC3_CLOPA</name>
<dbReference type="STRING" id="86416.Clopa_0016"/>
<keyword evidence="5 6" id="KW-0961">Cell wall biogenesis/degradation</keyword>
<evidence type="ECO:0000256" key="7">
    <source>
        <dbReference type="SAM" id="Phobius"/>
    </source>
</evidence>
<evidence type="ECO:0000256" key="1">
    <source>
        <dbReference type="ARBA" id="ARBA00004752"/>
    </source>
</evidence>
<feature type="active site" description="Proton donor/acceptor" evidence="6">
    <location>
        <position position="230"/>
    </location>
</feature>
<reference evidence="9 10" key="1">
    <citation type="submission" date="2012-01" db="EMBL/GenBank/DDBJ databases">
        <title>Complete sequence of chromosome of Clostridium pasteurianum BC1.</title>
        <authorList>
            <consortium name="US DOE Joint Genome Institute"/>
            <person name="Lucas S."/>
            <person name="Han J."/>
            <person name="Lapidus A."/>
            <person name="Cheng J.-F."/>
            <person name="Goodwin L."/>
            <person name="Pitluck S."/>
            <person name="Peters L."/>
            <person name="Mikhailova N."/>
            <person name="Teshima H."/>
            <person name="Detter J.C."/>
            <person name="Han C."/>
            <person name="Tapia R."/>
            <person name="Land M."/>
            <person name="Hauser L."/>
            <person name="Kyrpides N."/>
            <person name="Ivanova N."/>
            <person name="Pagani I."/>
            <person name="Dunn J."/>
            <person name="Taghavi S."/>
            <person name="Francis A."/>
            <person name="van der Lelie D."/>
            <person name="Woyke T."/>
        </authorList>
    </citation>
    <scope>NUCLEOTIDE SEQUENCE [LARGE SCALE GENOMIC DNA]</scope>
    <source>
        <strain evidence="9 10">BC1</strain>
    </source>
</reference>
<dbReference type="AlphaFoldDB" id="R4JWC3"/>
<dbReference type="InterPro" id="IPR050979">
    <property type="entry name" value="LD-transpeptidase"/>
</dbReference>
<dbReference type="GO" id="GO:0005576">
    <property type="term" value="C:extracellular region"/>
    <property type="evidence" value="ECO:0007669"/>
    <property type="project" value="TreeGrafter"/>
</dbReference>
<keyword evidence="2" id="KW-0808">Transferase</keyword>
<dbReference type="GO" id="GO:0008360">
    <property type="term" value="P:regulation of cell shape"/>
    <property type="evidence" value="ECO:0007669"/>
    <property type="project" value="UniProtKB-UniRule"/>
</dbReference>
<organism evidence="9 10">
    <name type="scientific">Clostridium pasteurianum BC1</name>
    <dbReference type="NCBI Taxonomy" id="86416"/>
    <lineage>
        <taxon>Bacteria</taxon>
        <taxon>Bacillati</taxon>
        <taxon>Bacillota</taxon>
        <taxon>Clostridia</taxon>
        <taxon>Eubacteriales</taxon>
        <taxon>Clostridiaceae</taxon>
        <taxon>Clostridium</taxon>
    </lineage>
</organism>
<dbReference type="PROSITE" id="PS52029">
    <property type="entry name" value="LD_TPASE"/>
    <property type="match status" value="1"/>
</dbReference>
<dbReference type="PATRIC" id="fig|86416.3.peg.12"/>
<keyword evidence="7" id="KW-1133">Transmembrane helix</keyword>
<keyword evidence="10" id="KW-1185">Reference proteome</keyword>
<dbReference type="InterPro" id="IPR038063">
    <property type="entry name" value="Transpep_catalytic_dom"/>
</dbReference>
<dbReference type="GO" id="GO:0016740">
    <property type="term" value="F:transferase activity"/>
    <property type="evidence" value="ECO:0007669"/>
    <property type="project" value="UniProtKB-KW"/>
</dbReference>
<dbReference type="GO" id="GO:0071972">
    <property type="term" value="F:peptidoglycan L,D-transpeptidase activity"/>
    <property type="evidence" value="ECO:0007669"/>
    <property type="project" value="TreeGrafter"/>
</dbReference>
<evidence type="ECO:0000313" key="9">
    <source>
        <dbReference type="EMBL" id="AGK95127.1"/>
    </source>
</evidence>
<proteinExistence type="predicted"/>
<feature type="transmembrane region" description="Helical" evidence="7">
    <location>
        <begin position="9"/>
        <end position="31"/>
    </location>
</feature>
<dbReference type="InterPro" id="IPR005490">
    <property type="entry name" value="LD_TPept_cat_dom"/>
</dbReference>
<dbReference type="GO" id="GO:0071555">
    <property type="term" value="P:cell wall organization"/>
    <property type="evidence" value="ECO:0007669"/>
    <property type="project" value="UniProtKB-UniRule"/>
</dbReference>
<dbReference type="EMBL" id="CP003261">
    <property type="protein sequence ID" value="AGK95127.1"/>
    <property type="molecule type" value="Genomic_DNA"/>
</dbReference>
<dbReference type="UniPathway" id="UPA00219"/>